<dbReference type="Gene3D" id="3.40.50.1820">
    <property type="entry name" value="alpha/beta hydrolase"/>
    <property type="match status" value="1"/>
</dbReference>
<dbReference type="RefSeq" id="WP_118913130.1">
    <property type="nucleotide sequence ID" value="NZ_CBCRVH010000004.1"/>
</dbReference>
<dbReference type="InterPro" id="IPR013094">
    <property type="entry name" value="AB_hydrolase_3"/>
</dbReference>
<dbReference type="Proteomes" id="UP000285376">
    <property type="component" value="Unassembled WGS sequence"/>
</dbReference>
<evidence type="ECO:0000256" key="1">
    <source>
        <dbReference type="ARBA" id="ARBA00022801"/>
    </source>
</evidence>
<comment type="caution">
    <text evidence="3">The sequence shown here is derived from an EMBL/GenBank/DDBJ whole genome shotgun (WGS) entry which is preliminary data.</text>
</comment>
<dbReference type="GO" id="GO:0016787">
    <property type="term" value="F:hydrolase activity"/>
    <property type="evidence" value="ECO:0007669"/>
    <property type="project" value="UniProtKB-KW"/>
</dbReference>
<feature type="domain" description="Alpha/beta hydrolase fold-3" evidence="2">
    <location>
        <begin position="59"/>
        <end position="244"/>
    </location>
</feature>
<evidence type="ECO:0000259" key="2">
    <source>
        <dbReference type="Pfam" id="PF07859"/>
    </source>
</evidence>
<dbReference type="AlphaFoldDB" id="A0A417Z776"/>
<dbReference type="PANTHER" id="PTHR48081">
    <property type="entry name" value="AB HYDROLASE SUPERFAMILY PROTEIN C4A8.06C"/>
    <property type="match status" value="1"/>
</dbReference>
<evidence type="ECO:0000313" key="3">
    <source>
        <dbReference type="EMBL" id="RHW46455.1"/>
    </source>
</evidence>
<reference evidence="3 4" key="1">
    <citation type="submission" date="2018-08" db="EMBL/GenBank/DDBJ databases">
        <title>Whole genome sequence analysis of Dermacoccus abyssi bacteria isolated from Deep Mariana trench Micromonospora spp reveals genes involved in the environmental adaptation and production of secondary metabolites.</title>
        <authorList>
            <person name="Abdel-Mageed W.M."/>
            <person name="Lehri B."/>
            <person name="Nouioui I."/>
            <person name="Goodfellow I."/>
            <person name="Jaspars M."/>
            <person name="Karlyshev A."/>
        </authorList>
    </citation>
    <scope>NUCLEOTIDE SEQUENCE [LARGE SCALE GENOMIC DNA]</scope>
    <source>
        <strain evidence="3 4">MT1.1</strain>
    </source>
</reference>
<keyword evidence="1 3" id="KW-0378">Hydrolase</keyword>
<accession>A0A417Z776</accession>
<sequence length="267" mass="28527">MNDGARLYDIGELRRRARARAAQRVGQAFDGQIADDSVAGVRVRRYLPSTIHASATTFFFLHGGYGLFGDVELQDGYCRLLAMRLAHGVIAIDYPLAPENTFAHAIAAVQAVLREENTGVSVLAGDSAGGALAVATARAGEEWPECVDGLLLTNPNLDLTLGSLAPNAPAGPDSGLMSHAFAQWLGDEHAGLRLDQDARRLPRTLVAVGTDDSLAPEARTLHAACTRARVPSRLLEFEALGHGLVSESHLVERIADEARVFFRLPAS</sequence>
<dbReference type="InterPro" id="IPR029058">
    <property type="entry name" value="AB_hydrolase_fold"/>
</dbReference>
<protein>
    <submittedName>
        <fullName evidence="3">Alpha/beta hydrolase</fullName>
    </submittedName>
</protein>
<dbReference type="InterPro" id="IPR050300">
    <property type="entry name" value="GDXG_lipolytic_enzyme"/>
</dbReference>
<dbReference type="PANTHER" id="PTHR48081:SF8">
    <property type="entry name" value="ALPHA_BETA HYDROLASE FOLD-3 DOMAIN-CONTAINING PROTEIN-RELATED"/>
    <property type="match status" value="1"/>
</dbReference>
<gene>
    <name evidence="3" type="ORF">D1832_06430</name>
</gene>
<organism evidence="3 4">
    <name type="scientific">Dermacoccus abyssi</name>
    <dbReference type="NCBI Taxonomy" id="322596"/>
    <lineage>
        <taxon>Bacteria</taxon>
        <taxon>Bacillati</taxon>
        <taxon>Actinomycetota</taxon>
        <taxon>Actinomycetes</taxon>
        <taxon>Micrococcales</taxon>
        <taxon>Dermacoccaceae</taxon>
        <taxon>Dermacoccus</taxon>
    </lineage>
</organism>
<name>A0A417Z776_9MICO</name>
<dbReference type="Pfam" id="PF07859">
    <property type="entry name" value="Abhydrolase_3"/>
    <property type="match status" value="1"/>
</dbReference>
<dbReference type="EMBL" id="QWLM01000005">
    <property type="protein sequence ID" value="RHW46455.1"/>
    <property type="molecule type" value="Genomic_DNA"/>
</dbReference>
<proteinExistence type="predicted"/>
<dbReference type="SUPFAM" id="SSF53474">
    <property type="entry name" value="alpha/beta-Hydrolases"/>
    <property type="match status" value="1"/>
</dbReference>
<evidence type="ECO:0000313" key="4">
    <source>
        <dbReference type="Proteomes" id="UP000285376"/>
    </source>
</evidence>